<dbReference type="Gene3D" id="3.30.565.10">
    <property type="entry name" value="Histidine kinase-like ATPase, C-terminal domain"/>
    <property type="match status" value="1"/>
</dbReference>
<name>A0A173Y1X1_9CLOT</name>
<dbReference type="InterPro" id="IPR005467">
    <property type="entry name" value="His_kinase_dom"/>
</dbReference>
<feature type="transmembrane region" description="Helical" evidence="9">
    <location>
        <begin position="144"/>
        <end position="166"/>
    </location>
</feature>
<gene>
    <name evidence="11" type="primary">phoR_3</name>
    <name evidence="11" type="ORF">ERS852470_00220</name>
</gene>
<dbReference type="SMART" id="SM00388">
    <property type="entry name" value="HisKA"/>
    <property type="match status" value="1"/>
</dbReference>
<dbReference type="RefSeq" id="WP_055274973.1">
    <property type="nucleotide sequence ID" value="NZ_CYZV01000002.1"/>
</dbReference>
<comment type="subcellular location">
    <subcellularLocation>
        <location evidence="2">Membrane</location>
    </subcellularLocation>
</comment>
<dbReference type="PANTHER" id="PTHR45453">
    <property type="entry name" value="PHOSPHATE REGULON SENSOR PROTEIN PHOR"/>
    <property type="match status" value="1"/>
</dbReference>
<dbReference type="FunFam" id="1.10.287.130:FF:000001">
    <property type="entry name" value="Two-component sensor histidine kinase"/>
    <property type="match status" value="1"/>
</dbReference>
<protein>
    <recommendedName>
        <fullName evidence="3">histidine kinase</fullName>
        <ecNumber evidence="3">2.7.13.3</ecNumber>
    </recommendedName>
</protein>
<evidence type="ECO:0000256" key="3">
    <source>
        <dbReference type="ARBA" id="ARBA00012438"/>
    </source>
</evidence>
<dbReference type="InterPro" id="IPR050351">
    <property type="entry name" value="BphY/WalK/GraS-like"/>
</dbReference>
<evidence type="ECO:0000256" key="1">
    <source>
        <dbReference type="ARBA" id="ARBA00000085"/>
    </source>
</evidence>
<dbReference type="InterPro" id="IPR003661">
    <property type="entry name" value="HisK_dim/P_dom"/>
</dbReference>
<keyword evidence="9" id="KW-1133">Transmembrane helix</keyword>
<proteinExistence type="predicted"/>
<dbReference type="FunFam" id="3.30.565.10:FF:000006">
    <property type="entry name" value="Sensor histidine kinase WalK"/>
    <property type="match status" value="1"/>
</dbReference>
<dbReference type="PANTHER" id="PTHR45453:SF1">
    <property type="entry name" value="PHOSPHATE REGULON SENSOR PROTEIN PHOR"/>
    <property type="match status" value="1"/>
</dbReference>
<keyword evidence="7" id="KW-0902">Two-component regulatory system</keyword>
<evidence type="ECO:0000256" key="5">
    <source>
        <dbReference type="ARBA" id="ARBA00022679"/>
    </source>
</evidence>
<dbReference type="CDD" id="cd00075">
    <property type="entry name" value="HATPase"/>
    <property type="match status" value="1"/>
</dbReference>
<dbReference type="Gene3D" id="1.10.287.130">
    <property type="match status" value="1"/>
</dbReference>
<evidence type="ECO:0000259" key="10">
    <source>
        <dbReference type="PROSITE" id="PS50109"/>
    </source>
</evidence>
<dbReference type="InterPro" id="IPR004358">
    <property type="entry name" value="Sig_transdc_His_kin-like_C"/>
</dbReference>
<dbReference type="SUPFAM" id="SSF47384">
    <property type="entry name" value="Homodimeric domain of signal transducing histidine kinase"/>
    <property type="match status" value="1"/>
</dbReference>
<evidence type="ECO:0000313" key="11">
    <source>
        <dbReference type="EMBL" id="CUN56895.1"/>
    </source>
</evidence>
<dbReference type="CDD" id="cd00082">
    <property type="entry name" value="HisKA"/>
    <property type="match status" value="1"/>
</dbReference>
<dbReference type="SUPFAM" id="SSF55874">
    <property type="entry name" value="ATPase domain of HSP90 chaperone/DNA topoisomerase II/histidine kinase"/>
    <property type="match status" value="1"/>
</dbReference>
<evidence type="ECO:0000256" key="8">
    <source>
        <dbReference type="ARBA" id="ARBA00023136"/>
    </source>
</evidence>
<sequence>MFKKLKSKFIFMNMVLLTTVFVGIFGTIYVSTAYSLNNDMKMQLWNNIMSPQQQQKPSPKDNKMDMSIKIDLDTKNEIVNVTSRLNTDDLDIHAMVEKVVNNSKKMDSIKIDGESYAYLKESISSGTIIVLISKSFQQDVLGNLLKIFLGVGSLSLIVLFIISIYFTNKAIKPLEETFIKQKQFIADASHELRTPLTIIKTNVSILKENKQQTIESQGKWVNYIDSQASRMSTLINEMLSLANLDANKKKGEVTKFELSKILSDALLVFEVVIFEKGLVLEENINDNIFINGEKDQIKKLISILMDNAIKYTNKNGKIMVSLNIEKNKARLEVKNTGEGIEKEHLEKIFERFYRVDNSRDRGTGGYGLGLSIAKAIVEEHKGKIYAESVVGEYTSFIVELPVYFEKQKLINDLKIGN</sequence>
<evidence type="ECO:0000256" key="2">
    <source>
        <dbReference type="ARBA" id="ARBA00004370"/>
    </source>
</evidence>
<organism evidence="11 12">
    <name type="scientific">Clostridium disporicum</name>
    <dbReference type="NCBI Taxonomy" id="84024"/>
    <lineage>
        <taxon>Bacteria</taxon>
        <taxon>Bacillati</taxon>
        <taxon>Bacillota</taxon>
        <taxon>Clostridia</taxon>
        <taxon>Eubacteriales</taxon>
        <taxon>Clostridiaceae</taxon>
        <taxon>Clostridium</taxon>
    </lineage>
</organism>
<feature type="domain" description="Histidine kinase" evidence="10">
    <location>
        <begin position="187"/>
        <end position="404"/>
    </location>
</feature>
<dbReference type="Pfam" id="PF00512">
    <property type="entry name" value="HisKA"/>
    <property type="match status" value="1"/>
</dbReference>
<dbReference type="PROSITE" id="PS50109">
    <property type="entry name" value="HIS_KIN"/>
    <property type="match status" value="1"/>
</dbReference>
<dbReference type="OrthoDB" id="9813151at2"/>
<dbReference type="GO" id="GO:0005886">
    <property type="term" value="C:plasma membrane"/>
    <property type="evidence" value="ECO:0007669"/>
    <property type="project" value="TreeGrafter"/>
</dbReference>
<dbReference type="PRINTS" id="PR00344">
    <property type="entry name" value="BCTRLSENSOR"/>
</dbReference>
<evidence type="ECO:0000256" key="9">
    <source>
        <dbReference type="SAM" id="Phobius"/>
    </source>
</evidence>
<dbReference type="GO" id="GO:0004721">
    <property type="term" value="F:phosphoprotein phosphatase activity"/>
    <property type="evidence" value="ECO:0007669"/>
    <property type="project" value="TreeGrafter"/>
</dbReference>
<dbReference type="GO" id="GO:0016036">
    <property type="term" value="P:cellular response to phosphate starvation"/>
    <property type="evidence" value="ECO:0007669"/>
    <property type="project" value="TreeGrafter"/>
</dbReference>
<dbReference type="EMBL" id="CYZV01000002">
    <property type="protein sequence ID" value="CUN56895.1"/>
    <property type="molecule type" value="Genomic_DNA"/>
</dbReference>
<dbReference type="InterPro" id="IPR036890">
    <property type="entry name" value="HATPase_C_sf"/>
</dbReference>
<reference evidence="11 12" key="1">
    <citation type="submission" date="2015-09" db="EMBL/GenBank/DDBJ databases">
        <authorList>
            <consortium name="Pathogen Informatics"/>
        </authorList>
    </citation>
    <scope>NUCLEOTIDE SEQUENCE [LARGE SCALE GENOMIC DNA]</scope>
    <source>
        <strain evidence="11 12">2789STDY5834855</strain>
    </source>
</reference>
<dbReference type="InterPro" id="IPR036097">
    <property type="entry name" value="HisK_dim/P_sf"/>
</dbReference>
<evidence type="ECO:0000256" key="7">
    <source>
        <dbReference type="ARBA" id="ARBA00023012"/>
    </source>
</evidence>
<dbReference type="EC" id="2.7.13.3" evidence="3"/>
<keyword evidence="4" id="KW-0597">Phosphoprotein</keyword>
<comment type="catalytic activity">
    <reaction evidence="1">
        <text>ATP + protein L-histidine = ADP + protein N-phospho-L-histidine.</text>
        <dbReference type="EC" id="2.7.13.3"/>
    </reaction>
</comment>
<evidence type="ECO:0000256" key="6">
    <source>
        <dbReference type="ARBA" id="ARBA00022777"/>
    </source>
</evidence>
<dbReference type="InterPro" id="IPR003594">
    <property type="entry name" value="HATPase_dom"/>
</dbReference>
<evidence type="ECO:0000256" key="4">
    <source>
        <dbReference type="ARBA" id="ARBA00022553"/>
    </source>
</evidence>
<evidence type="ECO:0000313" key="12">
    <source>
        <dbReference type="Proteomes" id="UP000095558"/>
    </source>
</evidence>
<keyword evidence="5 11" id="KW-0808">Transferase</keyword>
<keyword evidence="8 9" id="KW-0472">Membrane</keyword>
<dbReference type="Proteomes" id="UP000095558">
    <property type="component" value="Unassembled WGS sequence"/>
</dbReference>
<dbReference type="GO" id="GO:0000155">
    <property type="term" value="F:phosphorelay sensor kinase activity"/>
    <property type="evidence" value="ECO:0007669"/>
    <property type="project" value="InterPro"/>
</dbReference>
<dbReference type="AlphaFoldDB" id="A0A173Y1X1"/>
<accession>A0A173Y1X1</accession>
<keyword evidence="6 11" id="KW-0418">Kinase</keyword>
<dbReference type="SMART" id="SM00387">
    <property type="entry name" value="HATPase_c"/>
    <property type="match status" value="1"/>
</dbReference>
<dbReference type="Pfam" id="PF02518">
    <property type="entry name" value="HATPase_c"/>
    <property type="match status" value="1"/>
</dbReference>
<keyword evidence="9" id="KW-0812">Transmembrane</keyword>